<organism evidence="1 2">
    <name type="scientific">Trichogramma brassicae</name>
    <dbReference type="NCBI Taxonomy" id="86971"/>
    <lineage>
        <taxon>Eukaryota</taxon>
        <taxon>Metazoa</taxon>
        <taxon>Ecdysozoa</taxon>
        <taxon>Arthropoda</taxon>
        <taxon>Hexapoda</taxon>
        <taxon>Insecta</taxon>
        <taxon>Pterygota</taxon>
        <taxon>Neoptera</taxon>
        <taxon>Endopterygota</taxon>
        <taxon>Hymenoptera</taxon>
        <taxon>Apocrita</taxon>
        <taxon>Proctotrupomorpha</taxon>
        <taxon>Chalcidoidea</taxon>
        <taxon>Trichogrammatidae</taxon>
        <taxon>Trichogramma</taxon>
    </lineage>
</organism>
<keyword evidence="2" id="KW-1185">Reference proteome</keyword>
<evidence type="ECO:0000313" key="1">
    <source>
        <dbReference type="EMBL" id="CAB0037896.1"/>
    </source>
</evidence>
<dbReference type="Proteomes" id="UP000479190">
    <property type="component" value="Unassembled WGS sequence"/>
</dbReference>
<gene>
    <name evidence="1" type="ORF">TBRA_LOCUS9704</name>
</gene>
<accession>A0A6H5IML5</accession>
<reference evidence="1 2" key="1">
    <citation type="submission" date="2020-02" db="EMBL/GenBank/DDBJ databases">
        <authorList>
            <person name="Ferguson B K."/>
        </authorList>
    </citation>
    <scope>NUCLEOTIDE SEQUENCE [LARGE SCALE GENOMIC DNA]</scope>
</reference>
<sequence>MANNLMQRRKYVDPKVLKAQTKTLVDEATGYLKNPKTYQQALSVYDKVRPELIN</sequence>
<evidence type="ECO:0000313" key="2">
    <source>
        <dbReference type="Proteomes" id="UP000479190"/>
    </source>
</evidence>
<dbReference type="AlphaFoldDB" id="A0A6H5IML5"/>
<protein>
    <submittedName>
        <fullName evidence="1">Uncharacterized protein</fullName>
    </submittedName>
</protein>
<dbReference type="EMBL" id="CADCXV010000876">
    <property type="protein sequence ID" value="CAB0037896.1"/>
    <property type="molecule type" value="Genomic_DNA"/>
</dbReference>
<proteinExistence type="predicted"/>
<name>A0A6H5IML5_9HYME</name>